<evidence type="ECO:0000259" key="5">
    <source>
        <dbReference type="PROSITE" id="PS50109"/>
    </source>
</evidence>
<dbReference type="PROSITE" id="PS50109">
    <property type="entry name" value="HIS_KIN"/>
    <property type="match status" value="1"/>
</dbReference>
<name>A0A4V3CSR3_9BURK</name>
<dbReference type="EC" id="2.7.13.3" evidence="2"/>
<dbReference type="Gene3D" id="1.10.287.130">
    <property type="match status" value="1"/>
</dbReference>
<evidence type="ECO:0000313" key="7">
    <source>
        <dbReference type="Proteomes" id="UP000295361"/>
    </source>
</evidence>
<dbReference type="InterPro" id="IPR003018">
    <property type="entry name" value="GAF"/>
</dbReference>
<keyword evidence="6" id="KW-0808">Transferase</keyword>
<sequence length="935" mass="101450">MLLFDDDDALAQLEAELPGLIGAERGVATVRLAWQLRERDTRRALALADRLRQTLTGPEAGAQQARLKLLEAEARRLFGEFAAGFEAARDALAGFDALGDTLGRADTHWVLAQLHGALGETALGQSELELAIDGALHAGDATRRLIFEATMARNTTFGDWRQADARWARHFPPDTTGLHPAAVAAIELYRGSRAFRAADYAQAVRHQMLGFEAALQSGQLQNAISAAANNGNAFASLNDYETALDWGQRALDLARPTGWQLRIGGCLMQMGETLRKLGRLELAQALLDEAMPCLAPVRGSRNYAVALCYRVDLALDRADFAQALSLLDELDRGEIASDLRLRTQRGRAHALLSLGLHELAEAVAQQALDLALQADAPVHQIEALQMLAHVRGVRPGGSDASTERGVLTCLDQALALARGIAGYQVPIDLLATLAAEYARLGRYEQAYATECEASAAREKTHSREATDRLMAMELRFLSESAKAEAQHQRQLREAEAARADLLQRNSLTLEKLGVIGQEITAHLESASVFETLNRHVHALLDASSFAIYLLDADGRQLSSVFDVEQGLRLPPDHIALDDPDSYAARCVRERREVAVELAGDGSDPNQMPGTMPTRSAMFAPLLVDQRVLGVITTQSPRAQAYAEHEWLIFRTLSAYTAIALDNASAYQRLQDAQGRLVEQEKLAALGSLVAGVAHELNTPIGNGLLMASTLLQKTEAVEHRAGAQTLRRSELNVFFGDVKQASRFLVRGLQDAAELVDSFKQVAVDRSSAQRRRFDLAKTSQDAVAMMMGRLRNAGHQITLDIPEGIWLDGYPGPFCQVLTNLINNALIHAFDGREGGQMRLTARALKDDRVELCFSDNGAGIAAHHLPRVFEPFFTTKMGRGGSGLGLSISYNIVTSLFGGELSVSSEPGQGSRFVMTLALQAPQVENPAAGLAS</sequence>
<dbReference type="InterPro" id="IPR003661">
    <property type="entry name" value="HisK_dim/P_dom"/>
</dbReference>
<dbReference type="CDD" id="cd00082">
    <property type="entry name" value="HisKA"/>
    <property type="match status" value="1"/>
</dbReference>
<evidence type="ECO:0000256" key="4">
    <source>
        <dbReference type="SAM" id="Coils"/>
    </source>
</evidence>
<dbReference type="SUPFAM" id="SSF55781">
    <property type="entry name" value="GAF domain-like"/>
    <property type="match status" value="1"/>
</dbReference>
<dbReference type="InterPro" id="IPR003594">
    <property type="entry name" value="HATPase_dom"/>
</dbReference>
<keyword evidence="4" id="KW-0175">Coiled coil</keyword>
<gene>
    <name evidence="6" type="ORF">DES47_11138</name>
</gene>
<feature type="domain" description="Histidine kinase" evidence="5">
    <location>
        <begin position="691"/>
        <end position="923"/>
    </location>
</feature>
<dbReference type="Pfam" id="PF13492">
    <property type="entry name" value="GAF_3"/>
    <property type="match status" value="1"/>
</dbReference>
<protein>
    <recommendedName>
        <fullName evidence="2">histidine kinase</fullName>
        <ecNumber evidence="2">2.7.13.3</ecNumber>
    </recommendedName>
</protein>
<comment type="caution">
    <text evidence="6">The sequence shown here is derived from an EMBL/GenBank/DDBJ whole genome shotgun (WGS) entry which is preliminary data.</text>
</comment>
<dbReference type="Pfam" id="PF02518">
    <property type="entry name" value="HATPase_c"/>
    <property type="match status" value="1"/>
</dbReference>
<dbReference type="InterPro" id="IPR011990">
    <property type="entry name" value="TPR-like_helical_dom_sf"/>
</dbReference>
<dbReference type="InParanoid" id="A0A4V3CSR3"/>
<dbReference type="Gene3D" id="3.30.450.40">
    <property type="match status" value="1"/>
</dbReference>
<evidence type="ECO:0000313" key="6">
    <source>
        <dbReference type="EMBL" id="TDP61621.1"/>
    </source>
</evidence>
<keyword evidence="6" id="KW-0418">Kinase</keyword>
<dbReference type="SUPFAM" id="SSF47384">
    <property type="entry name" value="Homodimeric domain of signal transducing histidine kinase"/>
    <property type="match status" value="1"/>
</dbReference>
<comment type="catalytic activity">
    <reaction evidence="1">
        <text>ATP + protein L-histidine = ADP + protein N-phospho-L-histidine.</text>
        <dbReference type="EC" id="2.7.13.3"/>
    </reaction>
</comment>
<dbReference type="InterPro" id="IPR005467">
    <property type="entry name" value="His_kinase_dom"/>
</dbReference>
<organism evidence="6 7">
    <name type="scientific">Roseateles toxinivorans</name>
    <dbReference type="NCBI Taxonomy" id="270368"/>
    <lineage>
        <taxon>Bacteria</taxon>
        <taxon>Pseudomonadati</taxon>
        <taxon>Pseudomonadota</taxon>
        <taxon>Betaproteobacteria</taxon>
        <taxon>Burkholderiales</taxon>
        <taxon>Sphaerotilaceae</taxon>
        <taxon>Roseateles</taxon>
    </lineage>
</organism>
<dbReference type="SMART" id="SM00065">
    <property type="entry name" value="GAF"/>
    <property type="match status" value="1"/>
</dbReference>
<dbReference type="Proteomes" id="UP000295361">
    <property type="component" value="Unassembled WGS sequence"/>
</dbReference>
<dbReference type="SMART" id="SM00387">
    <property type="entry name" value="HATPase_c"/>
    <property type="match status" value="1"/>
</dbReference>
<keyword evidence="7" id="KW-1185">Reference proteome</keyword>
<dbReference type="SUPFAM" id="SSF55874">
    <property type="entry name" value="ATPase domain of HSP90 chaperone/DNA topoisomerase II/histidine kinase"/>
    <property type="match status" value="1"/>
</dbReference>
<dbReference type="InterPro" id="IPR029016">
    <property type="entry name" value="GAF-like_dom_sf"/>
</dbReference>
<evidence type="ECO:0000256" key="3">
    <source>
        <dbReference type="ARBA" id="ARBA00022553"/>
    </source>
</evidence>
<keyword evidence="3" id="KW-0597">Phosphoprotein</keyword>
<dbReference type="InterPro" id="IPR036097">
    <property type="entry name" value="HisK_dim/P_sf"/>
</dbReference>
<dbReference type="PRINTS" id="PR00344">
    <property type="entry name" value="BCTRLSENSOR"/>
</dbReference>
<dbReference type="EMBL" id="SNXS01000011">
    <property type="protein sequence ID" value="TDP61621.1"/>
    <property type="molecule type" value="Genomic_DNA"/>
</dbReference>
<dbReference type="AlphaFoldDB" id="A0A4V3CSR3"/>
<accession>A0A4V3CSR3</accession>
<dbReference type="OrthoDB" id="8728894at2"/>
<dbReference type="GO" id="GO:0000155">
    <property type="term" value="F:phosphorelay sensor kinase activity"/>
    <property type="evidence" value="ECO:0007669"/>
    <property type="project" value="InterPro"/>
</dbReference>
<dbReference type="PANTHER" id="PTHR43065">
    <property type="entry name" value="SENSOR HISTIDINE KINASE"/>
    <property type="match status" value="1"/>
</dbReference>
<dbReference type="SUPFAM" id="SSF48452">
    <property type="entry name" value="TPR-like"/>
    <property type="match status" value="2"/>
</dbReference>
<dbReference type="InterPro" id="IPR036890">
    <property type="entry name" value="HATPase_C_sf"/>
</dbReference>
<dbReference type="Gene3D" id="1.25.40.10">
    <property type="entry name" value="Tetratricopeptide repeat domain"/>
    <property type="match status" value="1"/>
</dbReference>
<feature type="coiled-coil region" evidence="4">
    <location>
        <begin position="477"/>
        <end position="504"/>
    </location>
</feature>
<dbReference type="Gene3D" id="3.30.565.10">
    <property type="entry name" value="Histidine kinase-like ATPase, C-terminal domain"/>
    <property type="match status" value="1"/>
</dbReference>
<proteinExistence type="predicted"/>
<dbReference type="InterPro" id="IPR004358">
    <property type="entry name" value="Sig_transdc_His_kin-like_C"/>
</dbReference>
<reference evidence="6 7" key="1">
    <citation type="submission" date="2019-03" db="EMBL/GenBank/DDBJ databases">
        <title>Genomic Encyclopedia of Type Strains, Phase IV (KMG-IV): sequencing the most valuable type-strain genomes for metagenomic binning, comparative biology and taxonomic classification.</title>
        <authorList>
            <person name="Goeker M."/>
        </authorList>
    </citation>
    <scope>NUCLEOTIDE SEQUENCE [LARGE SCALE GENOMIC DNA]</scope>
    <source>
        <strain evidence="6 7">DSM 16998</strain>
    </source>
</reference>
<evidence type="ECO:0000256" key="2">
    <source>
        <dbReference type="ARBA" id="ARBA00012438"/>
    </source>
</evidence>
<evidence type="ECO:0000256" key="1">
    <source>
        <dbReference type="ARBA" id="ARBA00000085"/>
    </source>
</evidence>